<dbReference type="Pfam" id="PF00440">
    <property type="entry name" value="TetR_N"/>
    <property type="match status" value="1"/>
</dbReference>
<feature type="domain" description="HTH tetR-type" evidence="3">
    <location>
        <begin position="45"/>
        <end position="103"/>
    </location>
</feature>
<evidence type="ECO:0000259" key="3">
    <source>
        <dbReference type="PROSITE" id="PS50977"/>
    </source>
</evidence>
<keyword evidence="5" id="KW-1185">Reference proteome</keyword>
<dbReference type="InterPro" id="IPR001647">
    <property type="entry name" value="HTH_TetR"/>
</dbReference>
<evidence type="ECO:0000256" key="1">
    <source>
        <dbReference type="ARBA" id="ARBA00023125"/>
    </source>
</evidence>
<dbReference type="AlphaFoldDB" id="A0A023D988"/>
<keyword evidence="1 2" id="KW-0238">DNA-binding</keyword>
<proteinExistence type="predicted"/>
<feature type="DNA-binding region" description="H-T-H motif" evidence="2">
    <location>
        <begin position="66"/>
        <end position="85"/>
    </location>
</feature>
<evidence type="ECO:0000313" key="4">
    <source>
        <dbReference type="EMBL" id="GAJ30717.1"/>
    </source>
</evidence>
<dbReference type="OrthoDB" id="9808189at2"/>
<dbReference type="InterPro" id="IPR009057">
    <property type="entry name" value="Homeodomain-like_sf"/>
</dbReference>
<dbReference type="InterPro" id="IPR050109">
    <property type="entry name" value="HTH-type_TetR-like_transc_reg"/>
</dbReference>
<name>A0A023D988_ACIMT</name>
<dbReference type="GO" id="GO:0000976">
    <property type="term" value="F:transcription cis-regulatory region binding"/>
    <property type="evidence" value="ECO:0007669"/>
    <property type="project" value="TreeGrafter"/>
</dbReference>
<dbReference type="PROSITE" id="PS50977">
    <property type="entry name" value="HTH_TETR_2"/>
    <property type="match status" value="1"/>
</dbReference>
<protein>
    <submittedName>
        <fullName evidence="4">Transcriptional regulator TetR</fullName>
    </submittedName>
</protein>
<gene>
    <name evidence="4" type="ORF">Amme_246_007</name>
</gene>
<dbReference type="GO" id="GO:0003700">
    <property type="term" value="F:DNA-binding transcription factor activity"/>
    <property type="evidence" value="ECO:0007669"/>
    <property type="project" value="TreeGrafter"/>
</dbReference>
<reference evidence="5" key="1">
    <citation type="journal article" date="2014" name="FEMS Microbiol. Lett.">
        <title>Draft Genomic DNA Sequence of the Facultatively Methylotrophic Bacterium Acidomonas methanolica type strain MB58.</title>
        <authorList>
            <person name="Higashiura N."/>
            <person name="Hadano H."/>
            <person name="Hirakawa H."/>
            <person name="Matsutani M."/>
            <person name="Takabe S."/>
            <person name="Matsushita K."/>
            <person name="Azuma Y."/>
        </authorList>
    </citation>
    <scope>NUCLEOTIDE SEQUENCE [LARGE SCALE GENOMIC DNA]</scope>
    <source>
        <strain evidence="5">MB58</strain>
    </source>
</reference>
<comment type="caution">
    <text evidence="4">The sequence shown here is derived from an EMBL/GenBank/DDBJ whole genome shotgun (WGS) entry which is preliminary data.</text>
</comment>
<dbReference type="Gene3D" id="1.10.357.10">
    <property type="entry name" value="Tetracycline Repressor, domain 2"/>
    <property type="match status" value="1"/>
</dbReference>
<evidence type="ECO:0000256" key="2">
    <source>
        <dbReference type="PROSITE-ProRule" id="PRU00335"/>
    </source>
</evidence>
<sequence length="228" mass="24470">MMAPQGRQEASKGSGMVAGGVTRIFVEGADLSFAPRKWPHQARSEATIDAILEATAQLLETGRSFSTNAIAERAGVGIATLYQYFENKESVVAALSRRVRETLVHDVASLLETACSLPLSEGVRCLVVAAVKADKSRPSLTVRLDRLEAALSLEADHLLVAAELCTVVASFLKCQGIVQENTAKILADDLCTITGALIDAAHNRQMPIDDFLIDRITRRLAAIIQSAL</sequence>
<dbReference type="Proteomes" id="UP000019760">
    <property type="component" value="Unassembled WGS sequence"/>
</dbReference>
<evidence type="ECO:0000313" key="5">
    <source>
        <dbReference type="Proteomes" id="UP000019760"/>
    </source>
</evidence>
<reference evidence="4 5" key="2">
    <citation type="journal article" date="2014" name="FEMS Microbiol. Lett.">
        <title>Draft genomic DNA sequence of the facultatively methylotrophic bacterium Acidomonas methanolica type strain MB58.</title>
        <authorList>
            <person name="Higashiura N."/>
            <person name="Hadano H."/>
            <person name="Hirakawa H."/>
            <person name="Matsutani M."/>
            <person name="Takabe S."/>
            <person name="Matsushita K."/>
            <person name="Azuma Y."/>
        </authorList>
    </citation>
    <scope>NUCLEOTIDE SEQUENCE [LARGE SCALE GENOMIC DNA]</scope>
    <source>
        <strain evidence="4 5">MB58</strain>
    </source>
</reference>
<dbReference type="PANTHER" id="PTHR30055:SF201">
    <property type="entry name" value="TRANSCRIPTIONAL REGULATORY PROTEIN"/>
    <property type="match status" value="1"/>
</dbReference>
<dbReference type="RefSeq" id="WP_081797938.1">
    <property type="nucleotide sequence ID" value="NZ_BAND01000228.1"/>
</dbReference>
<dbReference type="EMBL" id="BAND01000228">
    <property type="protein sequence ID" value="GAJ30717.1"/>
    <property type="molecule type" value="Genomic_DNA"/>
</dbReference>
<dbReference type="SUPFAM" id="SSF46689">
    <property type="entry name" value="Homeodomain-like"/>
    <property type="match status" value="1"/>
</dbReference>
<accession>A0A023D988</accession>
<dbReference type="PANTHER" id="PTHR30055">
    <property type="entry name" value="HTH-TYPE TRANSCRIPTIONAL REGULATOR RUTR"/>
    <property type="match status" value="1"/>
</dbReference>
<organism evidence="4 5">
    <name type="scientific">Acidomonas methanolica NBRC 104435</name>
    <dbReference type="NCBI Taxonomy" id="1231351"/>
    <lineage>
        <taxon>Bacteria</taxon>
        <taxon>Pseudomonadati</taxon>
        <taxon>Pseudomonadota</taxon>
        <taxon>Alphaproteobacteria</taxon>
        <taxon>Acetobacterales</taxon>
        <taxon>Acetobacteraceae</taxon>
        <taxon>Acidomonas</taxon>
    </lineage>
</organism>